<dbReference type="STRING" id="55802.TBCH5v1_1280"/>
<dbReference type="GeneID" id="26136528"/>
<dbReference type="InterPro" id="IPR011047">
    <property type="entry name" value="Quinoprotein_ADH-like_sf"/>
</dbReference>
<evidence type="ECO:0000256" key="2">
    <source>
        <dbReference type="ARBA" id="ARBA00022737"/>
    </source>
</evidence>
<dbReference type="SUPFAM" id="SSF50998">
    <property type="entry name" value="Quinoprotein alcohol dehydrogenase-like"/>
    <property type="match status" value="2"/>
</dbReference>
<evidence type="ECO:0000313" key="5">
    <source>
        <dbReference type="EMBL" id="ALM75202.1"/>
    </source>
</evidence>
<dbReference type="Pfam" id="PF00400">
    <property type="entry name" value="WD40"/>
    <property type="match status" value="1"/>
</dbReference>
<keyword evidence="1" id="KW-0853">WD repeat</keyword>
<evidence type="ECO:0000256" key="3">
    <source>
        <dbReference type="SAM" id="Phobius"/>
    </source>
</evidence>
<dbReference type="PATRIC" id="fig|55802.8.peg.1260"/>
<sequence length="392" mass="43648">MSKVPAFTLMLFLFCIVPMVNAEKIEHLWAYSINDFRVIDISSNDELISVGIGQTINGTWTEGGIVVLSLNGRQMWNYTGDFGYCYTTVSNNSHIAVGCRDGTIMLFDKNGNLLWKFNAMTKVKRVAISEDGSIIAASSYDGNLYVFSREGLKWKRYLEDKLAGVSISKDNQLIAVGGFSGYVYILSLNGEILGAYLTKMPVFAVDFDKTYVVAGDYNGTVVYLSPNGTLIWKIQLRGSIWDLETFGGKILVGTANGDFSLLSNNGNILWEEHLGNTTKIGVFDVSIFKRYLVGVAVDTENCGGVIYLVDENGTILWKFEKADEYFLSVDSNNNQIIVGTSIWDNKRKAWNKSKIYAFGIVENKTKKKTCGVGFILIGMLIVIFLMKKLMKN</sequence>
<reference evidence="5 6" key="1">
    <citation type="journal article" date="2016" name="Genome Announc.">
        <title>Complete genome sequence of the hyperthermophilic and piezophilic archaeon Thermococcus barophilus Ch5, capable of growth at the expense of hydrogenogenesis from carbon monoxide and formate.</title>
        <authorList>
            <person name="Oger P."/>
            <person name="Sokolova T.G."/>
            <person name="Kozhevnikova D.A."/>
            <person name="Taranov E.A."/>
            <person name="Vannier P."/>
            <person name="Lee H.S."/>
            <person name="Kwon K.K."/>
            <person name="Kang S.G."/>
            <person name="Lee J.H."/>
            <person name="Bonch-Osmolovskaya E.A."/>
            <person name="Lebedinsky A.V."/>
        </authorList>
    </citation>
    <scope>NUCLEOTIDE SEQUENCE [LARGE SCALE GENOMIC DNA]</scope>
    <source>
        <strain evidence="6">Ch5</strain>
    </source>
</reference>
<dbReference type="RefSeq" id="WP_145973183.1">
    <property type="nucleotide sequence ID" value="NZ_CP013050.1"/>
</dbReference>
<name>A0A0S1XBP5_THEBA</name>
<dbReference type="SMART" id="SM00564">
    <property type="entry name" value="PQQ"/>
    <property type="match status" value="5"/>
</dbReference>
<evidence type="ECO:0000259" key="4">
    <source>
        <dbReference type="Pfam" id="PF13360"/>
    </source>
</evidence>
<evidence type="ECO:0000256" key="1">
    <source>
        <dbReference type="ARBA" id="ARBA00022574"/>
    </source>
</evidence>
<dbReference type="Pfam" id="PF13360">
    <property type="entry name" value="PQQ_2"/>
    <property type="match status" value="1"/>
</dbReference>
<dbReference type="InterPro" id="IPR018391">
    <property type="entry name" value="PQQ_b-propeller_rpt"/>
</dbReference>
<dbReference type="InterPro" id="IPR001680">
    <property type="entry name" value="WD40_rpt"/>
</dbReference>
<evidence type="ECO:0000313" key="6">
    <source>
        <dbReference type="Proteomes" id="UP000066042"/>
    </source>
</evidence>
<dbReference type="Proteomes" id="UP000066042">
    <property type="component" value="Chromosome"/>
</dbReference>
<gene>
    <name evidence="5" type="ORF">TBCH5v1_1280</name>
</gene>
<dbReference type="InterPro" id="IPR015943">
    <property type="entry name" value="WD40/YVTN_repeat-like_dom_sf"/>
</dbReference>
<protein>
    <recommendedName>
        <fullName evidence="4">Pyrrolo-quinoline quinone repeat domain-containing protein</fullName>
    </recommendedName>
</protein>
<organism evidence="5 6">
    <name type="scientific">Thermococcus barophilus</name>
    <dbReference type="NCBI Taxonomy" id="55802"/>
    <lineage>
        <taxon>Archaea</taxon>
        <taxon>Methanobacteriati</taxon>
        <taxon>Methanobacteriota</taxon>
        <taxon>Thermococci</taxon>
        <taxon>Thermococcales</taxon>
        <taxon>Thermococcaceae</taxon>
        <taxon>Thermococcus</taxon>
    </lineage>
</organism>
<proteinExistence type="predicted"/>
<feature type="domain" description="Pyrrolo-quinoline quinone repeat" evidence="4">
    <location>
        <begin position="204"/>
        <end position="318"/>
    </location>
</feature>
<keyword evidence="2" id="KW-0677">Repeat</keyword>
<dbReference type="SMART" id="SM00320">
    <property type="entry name" value="WD40"/>
    <property type="match status" value="4"/>
</dbReference>
<accession>A0A0S1XBP5</accession>
<dbReference type="InterPro" id="IPR050505">
    <property type="entry name" value="WDR55/POC1"/>
</dbReference>
<keyword evidence="3" id="KW-1133">Transmembrane helix</keyword>
<keyword evidence="3" id="KW-0472">Membrane</keyword>
<dbReference type="Gene3D" id="2.130.10.10">
    <property type="entry name" value="YVTN repeat-like/Quinoprotein amine dehydrogenase"/>
    <property type="match status" value="1"/>
</dbReference>
<keyword evidence="3" id="KW-0812">Transmembrane</keyword>
<dbReference type="EMBL" id="CP013050">
    <property type="protein sequence ID" value="ALM75202.1"/>
    <property type="molecule type" value="Genomic_DNA"/>
</dbReference>
<feature type="transmembrane region" description="Helical" evidence="3">
    <location>
        <begin position="371"/>
        <end position="390"/>
    </location>
</feature>
<dbReference type="PANTHER" id="PTHR44019:SF8">
    <property type="entry name" value="POC1 CENTRIOLAR PROTEIN HOMOLOG"/>
    <property type="match status" value="1"/>
</dbReference>
<dbReference type="AlphaFoldDB" id="A0A0S1XBP5"/>
<dbReference type="InterPro" id="IPR002372">
    <property type="entry name" value="PQQ_rpt_dom"/>
</dbReference>
<dbReference type="PANTHER" id="PTHR44019">
    <property type="entry name" value="WD REPEAT-CONTAINING PROTEIN 55"/>
    <property type="match status" value="1"/>
</dbReference>